<keyword evidence="1 2" id="KW-0129">CBS domain</keyword>
<dbReference type="InterPro" id="IPR010766">
    <property type="entry name" value="DRTGG"/>
</dbReference>
<reference evidence="4 5" key="1">
    <citation type="submission" date="2019-03" db="EMBL/GenBank/DDBJ databases">
        <title>Genomic Encyclopedia of Type Strains, Phase IV (KMG-IV): sequencing the most valuable type-strain genomes for metagenomic binning, comparative biology and taxonomic classification.</title>
        <authorList>
            <person name="Goeker M."/>
        </authorList>
    </citation>
    <scope>NUCLEOTIDE SEQUENCE [LARGE SCALE GENOMIC DNA]</scope>
    <source>
        <strain evidence="4 5">DSM 102940</strain>
    </source>
</reference>
<dbReference type="Gene3D" id="3.40.1390.20">
    <property type="entry name" value="HprK N-terminal domain-like"/>
    <property type="match status" value="1"/>
</dbReference>
<dbReference type="InterPro" id="IPR051257">
    <property type="entry name" value="Diverse_CBS-Domain"/>
</dbReference>
<dbReference type="InterPro" id="IPR006683">
    <property type="entry name" value="Thioestr_dom"/>
</dbReference>
<name>A0A4R2K859_9FIRM</name>
<feature type="domain" description="CBS" evidence="3">
    <location>
        <begin position="194"/>
        <end position="250"/>
    </location>
</feature>
<dbReference type="CDD" id="cd03440">
    <property type="entry name" value="hot_dog"/>
    <property type="match status" value="1"/>
</dbReference>
<dbReference type="PROSITE" id="PS51371">
    <property type="entry name" value="CBS"/>
    <property type="match status" value="2"/>
</dbReference>
<dbReference type="PANTHER" id="PTHR43080:SF2">
    <property type="entry name" value="CBS DOMAIN-CONTAINING PROTEIN"/>
    <property type="match status" value="1"/>
</dbReference>
<evidence type="ECO:0000259" key="3">
    <source>
        <dbReference type="PROSITE" id="PS51371"/>
    </source>
</evidence>
<sequence>MTKNEQIIDYIKDLPIGSKISVRQIAQDLDVSEGTAYKAIKDAERQEYVSTIPRVGTIRIEKVEKKRIDKVTFSEVLNIVEGQILGGHEGIYKVVNKFVIGAMSVDEVKKYISKGDLLIVGNRHDVHKLALDNDCAILITGGLSCSEEIKKRANEKKLPILMTCYDTFTITTMIDRALHERLIRKEILITEDIMTKELYFLKAGDTVCDVKKQMKITGHSRFPVVDHNLCVIGIISPKDISGEALDKLITNIMTKNPITVSLDTPVAYISHIMIWEGMKMIPVIENKKLMGVITRQDVIKGLKYIKNQPHMAETFEHMVSNQCGVEETKNGVKLTGDITPMMLNERGIASAGILVMLMSSAGSIAIKKQKNLDSVIDSFMIYFIKPLQLENKIEVHADVINVGRKFYKVDITAYHNEEIVSKAMMSVKLLRK</sequence>
<dbReference type="EMBL" id="SLWV01000040">
    <property type="protein sequence ID" value="TCO68774.1"/>
    <property type="molecule type" value="Genomic_DNA"/>
</dbReference>
<accession>A0A4R2K859</accession>
<evidence type="ECO:0000313" key="4">
    <source>
        <dbReference type="EMBL" id="TCO68774.1"/>
    </source>
</evidence>
<organism evidence="4 5">
    <name type="scientific">Marinisporobacter balticus</name>
    <dbReference type="NCBI Taxonomy" id="2018667"/>
    <lineage>
        <taxon>Bacteria</taxon>
        <taxon>Bacillati</taxon>
        <taxon>Bacillota</taxon>
        <taxon>Clostridia</taxon>
        <taxon>Peptostreptococcales</taxon>
        <taxon>Thermotaleaceae</taxon>
        <taxon>Marinisporobacter</taxon>
    </lineage>
</organism>
<feature type="domain" description="CBS" evidence="3">
    <location>
        <begin position="253"/>
        <end position="313"/>
    </location>
</feature>
<dbReference type="InterPro" id="IPR036390">
    <property type="entry name" value="WH_DNA-bd_sf"/>
</dbReference>
<evidence type="ECO:0000256" key="1">
    <source>
        <dbReference type="ARBA" id="ARBA00023122"/>
    </source>
</evidence>
<dbReference type="PANTHER" id="PTHR43080">
    <property type="entry name" value="CBS DOMAIN-CONTAINING PROTEIN CBSX3, MITOCHONDRIAL"/>
    <property type="match status" value="1"/>
</dbReference>
<dbReference type="InterPro" id="IPR028979">
    <property type="entry name" value="Ser_kin/Pase_Hpr-like_N_sf"/>
</dbReference>
<dbReference type="Gene3D" id="3.10.129.10">
    <property type="entry name" value="Hotdog Thioesterase"/>
    <property type="match status" value="1"/>
</dbReference>
<dbReference type="Gene3D" id="3.10.580.10">
    <property type="entry name" value="CBS-domain"/>
    <property type="match status" value="2"/>
</dbReference>
<keyword evidence="5" id="KW-1185">Reference proteome</keyword>
<dbReference type="InterPro" id="IPR029069">
    <property type="entry name" value="HotDog_dom_sf"/>
</dbReference>
<dbReference type="SUPFAM" id="SSF54637">
    <property type="entry name" value="Thioesterase/thiol ester dehydrase-isomerase"/>
    <property type="match status" value="1"/>
</dbReference>
<dbReference type="SUPFAM" id="SSF54631">
    <property type="entry name" value="CBS-domain pair"/>
    <property type="match status" value="1"/>
</dbReference>
<gene>
    <name evidence="4" type="ORF">EV214_14019</name>
</gene>
<protein>
    <submittedName>
        <fullName evidence="4">Putative transcriptional regulator</fullName>
    </submittedName>
</protein>
<evidence type="ECO:0000256" key="2">
    <source>
        <dbReference type="PROSITE-ProRule" id="PRU00703"/>
    </source>
</evidence>
<dbReference type="InterPro" id="IPR000644">
    <property type="entry name" value="CBS_dom"/>
</dbReference>
<dbReference type="Gene3D" id="1.10.10.10">
    <property type="entry name" value="Winged helix-like DNA-binding domain superfamily/Winged helix DNA-binding domain"/>
    <property type="match status" value="1"/>
</dbReference>
<dbReference type="OrthoDB" id="1790451at2"/>
<dbReference type="RefSeq" id="WP_132248074.1">
    <property type="nucleotide sequence ID" value="NZ_SLWV01000040.1"/>
</dbReference>
<dbReference type="AlphaFoldDB" id="A0A4R2K859"/>
<dbReference type="Pfam" id="PF00571">
    <property type="entry name" value="CBS"/>
    <property type="match status" value="2"/>
</dbReference>
<dbReference type="Pfam" id="PF07085">
    <property type="entry name" value="DRTGG"/>
    <property type="match status" value="1"/>
</dbReference>
<dbReference type="CDD" id="cd04596">
    <property type="entry name" value="CBS_pair_DRTGG_assoc"/>
    <property type="match status" value="1"/>
</dbReference>
<dbReference type="InterPro" id="IPR046342">
    <property type="entry name" value="CBS_dom_sf"/>
</dbReference>
<dbReference type="Pfam" id="PF03061">
    <property type="entry name" value="4HBT"/>
    <property type="match status" value="1"/>
</dbReference>
<dbReference type="SUPFAM" id="SSF46785">
    <property type="entry name" value="Winged helix' DNA-binding domain"/>
    <property type="match status" value="1"/>
</dbReference>
<dbReference type="SMART" id="SM00116">
    <property type="entry name" value="CBS"/>
    <property type="match status" value="2"/>
</dbReference>
<evidence type="ECO:0000313" key="5">
    <source>
        <dbReference type="Proteomes" id="UP000294919"/>
    </source>
</evidence>
<dbReference type="InterPro" id="IPR036388">
    <property type="entry name" value="WH-like_DNA-bd_sf"/>
</dbReference>
<proteinExistence type="predicted"/>
<comment type="caution">
    <text evidence="4">The sequence shown here is derived from an EMBL/GenBank/DDBJ whole genome shotgun (WGS) entry which is preliminary data.</text>
</comment>
<dbReference type="Proteomes" id="UP000294919">
    <property type="component" value="Unassembled WGS sequence"/>
</dbReference>
<dbReference type="SUPFAM" id="SSF75138">
    <property type="entry name" value="HprK N-terminal domain-like"/>
    <property type="match status" value="1"/>
</dbReference>